<dbReference type="InterPro" id="IPR011990">
    <property type="entry name" value="TPR-like_helical_dom_sf"/>
</dbReference>
<accession>A0A261R3P1</accession>
<dbReference type="PROSITE" id="PS50005">
    <property type="entry name" value="TPR"/>
    <property type="match status" value="1"/>
</dbReference>
<dbReference type="PRINTS" id="PR00996">
    <property type="entry name" value="CHERMTFRASE"/>
</dbReference>
<feature type="compositionally biased region" description="Low complexity" evidence="5">
    <location>
        <begin position="332"/>
        <end position="352"/>
    </location>
</feature>
<dbReference type="GO" id="GO:0032259">
    <property type="term" value="P:methylation"/>
    <property type="evidence" value="ECO:0007669"/>
    <property type="project" value="UniProtKB-KW"/>
</dbReference>
<dbReference type="SUPFAM" id="SSF53335">
    <property type="entry name" value="S-adenosyl-L-methionine-dependent methyltransferases"/>
    <property type="match status" value="1"/>
</dbReference>
<evidence type="ECO:0000256" key="1">
    <source>
        <dbReference type="ARBA" id="ARBA00022603"/>
    </source>
</evidence>
<dbReference type="PROSITE" id="PS50123">
    <property type="entry name" value="CHER"/>
    <property type="match status" value="1"/>
</dbReference>
<reference evidence="7" key="1">
    <citation type="submission" date="2017-05" db="EMBL/GenBank/DDBJ databases">
        <title>Complete and WGS of Bordetella genogroups.</title>
        <authorList>
            <person name="Spilker T."/>
            <person name="Lipuma J."/>
        </authorList>
    </citation>
    <scope>NUCLEOTIDE SEQUENCE</scope>
    <source>
        <strain evidence="7">AU21707</strain>
    </source>
</reference>
<keyword evidence="8" id="KW-1185">Reference proteome</keyword>
<dbReference type="PANTHER" id="PTHR24422">
    <property type="entry name" value="CHEMOTAXIS PROTEIN METHYLTRANSFERASE"/>
    <property type="match status" value="1"/>
</dbReference>
<organism evidence="7 8">
    <name type="scientific">Bordetella genomosp. 9</name>
    <dbReference type="NCBI Taxonomy" id="1416803"/>
    <lineage>
        <taxon>Bacteria</taxon>
        <taxon>Pseudomonadati</taxon>
        <taxon>Pseudomonadota</taxon>
        <taxon>Betaproteobacteria</taxon>
        <taxon>Burkholderiales</taxon>
        <taxon>Alcaligenaceae</taxon>
        <taxon>Bordetella</taxon>
    </lineage>
</organism>
<dbReference type="GO" id="GO:0008757">
    <property type="term" value="F:S-adenosylmethionine-dependent methyltransferase activity"/>
    <property type="evidence" value="ECO:0007669"/>
    <property type="project" value="InterPro"/>
</dbReference>
<feature type="repeat" description="TPR" evidence="4">
    <location>
        <begin position="386"/>
        <end position="419"/>
    </location>
</feature>
<dbReference type="EMBL" id="NEVJ01000003">
    <property type="protein sequence ID" value="OZI19645.1"/>
    <property type="molecule type" value="Genomic_DNA"/>
</dbReference>
<dbReference type="RefSeq" id="WP_094848282.1">
    <property type="nucleotide sequence ID" value="NZ_NEVJ01000003.1"/>
</dbReference>
<comment type="caution">
    <text evidence="7">The sequence shown here is derived from an EMBL/GenBank/DDBJ whole genome shotgun (WGS) entry which is preliminary data.</text>
</comment>
<evidence type="ECO:0000256" key="2">
    <source>
        <dbReference type="ARBA" id="ARBA00022679"/>
    </source>
</evidence>
<name>A0A261R3P1_9BORD</name>
<evidence type="ECO:0000313" key="7">
    <source>
        <dbReference type="EMBL" id="OZI19645.1"/>
    </source>
</evidence>
<proteinExistence type="predicted"/>
<dbReference type="Gene3D" id="3.40.50.150">
    <property type="entry name" value="Vaccinia Virus protein VP39"/>
    <property type="match status" value="1"/>
</dbReference>
<dbReference type="SMART" id="SM00138">
    <property type="entry name" value="MeTrc"/>
    <property type="match status" value="1"/>
</dbReference>
<feature type="domain" description="CheR-type methyltransferase" evidence="6">
    <location>
        <begin position="1"/>
        <end position="238"/>
    </location>
</feature>
<protein>
    <recommendedName>
        <fullName evidence="6">CheR-type methyltransferase domain-containing protein</fullName>
    </recommendedName>
</protein>
<dbReference type="AlphaFoldDB" id="A0A261R3P1"/>
<dbReference type="InterPro" id="IPR050903">
    <property type="entry name" value="Bact_Chemotaxis_MeTrfase"/>
</dbReference>
<dbReference type="Proteomes" id="UP000216857">
    <property type="component" value="Unassembled WGS sequence"/>
</dbReference>
<keyword evidence="4" id="KW-0802">TPR repeat</keyword>
<dbReference type="InterPro" id="IPR019734">
    <property type="entry name" value="TPR_rpt"/>
</dbReference>
<evidence type="ECO:0000256" key="3">
    <source>
        <dbReference type="ARBA" id="ARBA00022691"/>
    </source>
</evidence>
<dbReference type="SUPFAM" id="SSF48452">
    <property type="entry name" value="TPR-like"/>
    <property type="match status" value="1"/>
</dbReference>
<sequence length="454" mass="47695">MTTDDFSALLKRRIGLDAESIGTAAVERAVRQRAQATTGGDAAAYWQLLVGSAREQQELIETVVVPETSFFRHAESMDTLALLARQRAAHGDALRILSLPCSSGEEPYTIAMALLDAGIDPQRFAVLGMDISDRLVARAEQGIYGRNAFRGEALDYRARHFTETPQGYSVSPRVRAHVRFQSGNLLDPALALPADAYDFVFCRNLLIYFDNPTQEAAVGVLRRLCRADGVIFVGPAEASLLTRLGLKQIDAARAFAFRNAVGAAPAADLRHAPLAAGRGAAPRRPARPPAAPERPRPYALAGASTQAPAPRAGSKGDGQAPASRPGAGPDRGTAGPASTSAAAAAHAGDAGAPASLEHVQALADAGRLDDARAAATAHIQAHGASAPAYYLIGLLADAANQPAAAETAYRKTLYLDPGHRQALLHLASLLETRGEVAPARQLRARAARHGNGYA</sequence>
<feature type="region of interest" description="Disordered" evidence="5">
    <location>
        <begin position="276"/>
        <end position="352"/>
    </location>
</feature>
<dbReference type="InterPro" id="IPR029063">
    <property type="entry name" value="SAM-dependent_MTases_sf"/>
</dbReference>
<keyword evidence="2" id="KW-0808">Transferase</keyword>
<evidence type="ECO:0000256" key="4">
    <source>
        <dbReference type="PROSITE-ProRule" id="PRU00339"/>
    </source>
</evidence>
<keyword evidence="3" id="KW-0949">S-adenosyl-L-methionine</keyword>
<dbReference type="OrthoDB" id="9816309at2"/>
<dbReference type="InterPro" id="IPR022642">
    <property type="entry name" value="CheR_C"/>
</dbReference>
<evidence type="ECO:0000313" key="8">
    <source>
        <dbReference type="Proteomes" id="UP000216857"/>
    </source>
</evidence>
<gene>
    <name evidence="7" type="ORF">CAL26_18755</name>
</gene>
<dbReference type="PANTHER" id="PTHR24422:SF19">
    <property type="entry name" value="CHEMOTAXIS PROTEIN METHYLTRANSFERASE"/>
    <property type="match status" value="1"/>
</dbReference>
<dbReference type="Pfam" id="PF01739">
    <property type="entry name" value="CheR"/>
    <property type="match status" value="1"/>
</dbReference>
<evidence type="ECO:0000256" key="5">
    <source>
        <dbReference type="SAM" id="MobiDB-lite"/>
    </source>
</evidence>
<keyword evidence="1" id="KW-0489">Methyltransferase</keyword>
<dbReference type="InterPro" id="IPR000780">
    <property type="entry name" value="CheR_MeTrfase"/>
</dbReference>
<evidence type="ECO:0000259" key="6">
    <source>
        <dbReference type="PROSITE" id="PS50123"/>
    </source>
</evidence>
<dbReference type="Gene3D" id="1.25.40.10">
    <property type="entry name" value="Tetratricopeptide repeat domain"/>
    <property type="match status" value="1"/>
</dbReference>